<dbReference type="Proteomes" id="UP000027120">
    <property type="component" value="Unassembled WGS sequence"/>
</dbReference>
<proteinExistence type="predicted"/>
<name>A0A067F4K9_CITSI</name>
<organism evidence="1 2">
    <name type="scientific">Citrus sinensis</name>
    <name type="common">Sweet orange</name>
    <name type="synonym">Citrus aurantium var. sinensis</name>
    <dbReference type="NCBI Taxonomy" id="2711"/>
    <lineage>
        <taxon>Eukaryota</taxon>
        <taxon>Viridiplantae</taxon>
        <taxon>Streptophyta</taxon>
        <taxon>Embryophyta</taxon>
        <taxon>Tracheophyta</taxon>
        <taxon>Spermatophyta</taxon>
        <taxon>Magnoliopsida</taxon>
        <taxon>eudicotyledons</taxon>
        <taxon>Gunneridae</taxon>
        <taxon>Pentapetalae</taxon>
        <taxon>rosids</taxon>
        <taxon>malvids</taxon>
        <taxon>Sapindales</taxon>
        <taxon>Rutaceae</taxon>
        <taxon>Aurantioideae</taxon>
        <taxon>Citrus</taxon>
    </lineage>
</organism>
<dbReference type="EMBL" id="KK784954">
    <property type="protein sequence ID" value="KDO58131.1"/>
    <property type="molecule type" value="Genomic_DNA"/>
</dbReference>
<reference evidence="1 2" key="1">
    <citation type="submission" date="2014-04" db="EMBL/GenBank/DDBJ databases">
        <authorList>
            <consortium name="International Citrus Genome Consortium"/>
            <person name="Gmitter F."/>
            <person name="Chen C."/>
            <person name="Farmerie W."/>
            <person name="Harkins T."/>
            <person name="Desany B."/>
            <person name="Mohiuddin M."/>
            <person name="Kodira C."/>
            <person name="Borodovsky M."/>
            <person name="Lomsadze A."/>
            <person name="Burns P."/>
            <person name="Jenkins J."/>
            <person name="Prochnik S."/>
            <person name="Shu S."/>
            <person name="Chapman J."/>
            <person name="Pitluck S."/>
            <person name="Schmutz J."/>
            <person name="Rokhsar D."/>
        </authorList>
    </citation>
    <scope>NUCLEOTIDE SEQUENCE</scope>
</reference>
<gene>
    <name evidence="1" type="ORF">CISIN_1g034003mg</name>
</gene>
<keyword evidence="2" id="KW-1185">Reference proteome</keyword>
<sequence length="106" mass="12421">MQVDSYLIRCEKNQTVLKHYLVFTPTFDSANITLINVEWNKLWNPAVFTPVLGAQACLIQKFERKVAILGVLIGNSFWLIRLDKQCSRNKKRMHFLIACMLTLRRH</sequence>
<protein>
    <submittedName>
        <fullName evidence="1">Uncharacterized protein</fullName>
    </submittedName>
</protein>
<evidence type="ECO:0000313" key="1">
    <source>
        <dbReference type="EMBL" id="KDO58131.1"/>
    </source>
</evidence>
<evidence type="ECO:0000313" key="2">
    <source>
        <dbReference type="Proteomes" id="UP000027120"/>
    </source>
</evidence>
<dbReference type="AlphaFoldDB" id="A0A067F4K9"/>
<accession>A0A067F4K9</accession>